<sequence length="60" mass="6823">MGIPWRYQNAVFPRHASGGRMQLAAEKLDVCATVMKWATQFGPWHELLLHRSIHPHDSAA</sequence>
<accession>A0A3M8RHA3</accession>
<gene>
    <name evidence="1" type="ORF">EC580_03800</name>
</gene>
<comment type="caution">
    <text evidence="1">The sequence shown here is derived from an EMBL/GenBank/DDBJ whole genome shotgun (WGS) entry which is preliminary data.</text>
</comment>
<reference evidence="1" key="1">
    <citation type="submission" date="2018-10" db="EMBL/GenBank/DDBJ databases">
        <title>Acidithiobacillus sulfuriphilus sp. nov.: an extremely acidophilic sulfur-oxidizing chemolithotroph isolated from a neutral pH environment.</title>
        <authorList>
            <person name="Falagan C."/>
            <person name="Moya-Beltran A."/>
            <person name="Quatrini R."/>
            <person name="Johnson D.B."/>
        </authorList>
    </citation>
    <scope>NUCLEOTIDE SEQUENCE [LARGE SCALE GENOMIC DNA]</scope>
    <source>
        <strain evidence="1">CJ-2</strain>
    </source>
</reference>
<organism evidence="1">
    <name type="scientific">Acidithiobacillus sulfuriphilus</name>
    <dbReference type="NCBI Taxonomy" id="1867749"/>
    <lineage>
        <taxon>Bacteria</taxon>
        <taxon>Pseudomonadati</taxon>
        <taxon>Pseudomonadota</taxon>
        <taxon>Acidithiobacillia</taxon>
        <taxon>Acidithiobacillales</taxon>
        <taxon>Acidithiobacillaceae</taxon>
        <taxon>Acidithiobacillus</taxon>
    </lineage>
</organism>
<proteinExistence type="predicted"/>
<dbReference type="EMBL" id="RIZI01000130">
    <property type="protein sequence ID" value="RNF67715.1"/>
    <property type="molecule type" value="Genomic_DNA"/>
</dbReference>
<name>A0A3M8RHA3_9PROT</name>
<dbReference type="AlphaFoldDB" id="A0A3M8RHA3"/>
<evidence type="ECO:0000313" key="1">
    <source>
        <dbReference type="EMBL" id="RNF67715.1"/>
    </source>
</evidence>
<protein>
    <submittedName>
        <fullName evidence="1">Uncharacterized protein</fullName>
    </submittedName>
</protein>